<dbReference type="Pfam" id="PF18982">
    <property type="entry name" value="JetA"/>
    <property type="match status" value="1"/>
</dbReference>
<gene>
    <name evidence="1" type="ORF">GC096_04005</name>
</gene>
<protein>
    <recommendedName>
        <fullName evidence="3">TIGR02677 family protein</fullName>
    </recommendedName>
</protein>
<dbReference type="Proteomes" id="UP000653578">
    <property type="component" value="Unassembled WGS sequence"/>
</dbReference>
<evidence type="ECO:0000313" key="2">
    <source>
        <dbReference type="Proteomes" id="UP000653578"/>
    </source>
</evidence>
<reference evidence="1 2" key="1">
    <citation type="submission" date="2019-10" db="EMBL/GenBank/DDBJ databases">
        <title>Description of Paenibacillus humi sp. nov.</title>
        <authorList>
            <person name="Carlier A."/>
            <person name="Qi S."/>
        </authorList>
    </citation>
    <scope>NUCLEOTIDE SEQUENCE [LARGE SCALE GENOMIC DNA]</scope>
    <source>
        <strain evidence="1 2">LMG 31461</strain>
    </source>
</reference>
<sequence length="478" mass="56325">MKLFEIVPESFFRLLSGTNRQLNAEAVQLLYEHAKRERFGIRIELIRDLYQELIESWEETGAQLEWEIEPLVNSYGQLNIEDVSRTKASSLIRRLEALGWIELETRDRYEVYIVLPHYSVRMLSLIQELCEGRAIEYQRYAFATYGMLSGEESRERPAMAVREALSNTLQFDRELFTLYNNMKHHMEQVVSKKSIQDVLDHHFDHYQKDIVENSYHRLKTSDHVARYRHQILDIVQCWQLDGAWMEQAVKDGISGGLYVSLEEAESHLRQSLRDIEAIYLGLDDTFYRIDLRHNQYLRSSYDRARYLSQHHQGIDQKLASTLEVLGDLSVPITDEALNLLSKLQLIRALDKGSLLSVRKKRVSHQPEEHYVLPIPEEVREQLREERIERMRKAVTRKKVDDFVLSRLQNNINNMEIADLSPQNVEEVLLLTYVYLYGQDGGSPYQIERSKDRLILHAGPYRFYNHKIRARISDGRQRT</sequence>
<name>A0ABX1X474_9BACL</name>
<dbReference type="RefSeq" id="WP_171629017.1">
    <property type="nucleotide sequence ID" value="NZ_WHNY01000009.1"/>
</dbReference>
<evidence type="ECO:0000313" key="1">
    <source>
        <dbReference type="EMBL" id="NOU63210.1"/>
    </source>
</evidence>
<organism evidence="1 2">
    <name type="scientific">Paenibacillus plantarum</name>
    <dbReference type="NCBI Taxonomy" id="2654975"/>
    <lineage>
        <taxon>Bacteria</taxon>
        <taxon>Bacillati</taxon>
        <taxon>Bacillota</taxon>
        <taxon>Bacilli</taxon>
        <taxon>Bacillales</taxon>
        <taxon>Paenibacillaceae</taxon>
        <taxon>Paenibacillus</taxon>
    </lineage>
</organism>
<comment type="caution">
    <text evidence="1">The sequence shown here is derived from an EMBL/GenBank/DDBJ whole genome shotgun (WGS) entry which is preliminary data.</text>
</comment>
<accession>A0ABX1X474</accession>
<keyword evidence="2" id="KW-1185">Reference proteome</keyword>
<dbReference type="InterPro" id="IPR043773">
    <property type="entry name" value="JetA"/>
</dbReference>
<proteinExistence type="predicted"/>
<dbReference type="EMBL" id="WHNY01000009">
    <property type="protein sequence ID" value="NOU63210.1"/>
    <property type="molecule type" value="Genomic_DNA"/>
</dbReference>
<evidence type="ECO:0008006" key="3">
    <source>
        <dbReference type="Google" id="ProtNLM"/>
    </source>
</evidence>